<reference evidence="6 8" key="2">
    <citation type="submission" date="2018-11" db="EMBL/GenBank/DDBJ databases">
        <authorList>
            <consortium name="Pathogen Informatics"/>
        </authorList>
    </citation>
    <scope>NUCLEOTIDE SEQUENCE [LARGE SCALE GENOMIC DNA]</scope>
</reference>
<dbReference type="WBParaSite" id="HDID_0000011401-mRNA-1">
    <property type="protein sequence ID" value="HDID_0000011401-mRNA-1"/>
    <property type="gene ID" value="HDID_0000011401"/>
</dbReference>
<evidence type="ECO:0000259" key="4">
    <source>
        <dbReference type="Pfam" id="PF11261"/>
    </source>
</evidence>
<dbReference type="GO" id="GO:0006357">
    <property type="term" value="P:regulation of transcription by RNA polymerase II"/>
    <property type="evidence" value="ECO:0007669"/>
    <property type="project" value="TreeGrafter"/>
</dbReference>
<dbReference type="EMBL" id="UYSG01000011">
    <property type="protein sequence ID" value="VDL11733.1"/>
    <property type="molecule type" value="Genomic_DNA"/>
</dbReference>
<dbReference type="Pfam" id="PF25454">
    <property type="entry name" value="zf-C3HC4_IRF-2BP1_2"/>
    <property type="match status" value="1"/>
</dbReference>
<evidence type="ECO:0000313" key="7">
    <source>
        <dbReference type="EMBL" id="VUZ43659.1"/>
    </source>
</evidence>
<dbReference type="InterPro" id="IPR022750">
    <property type="entry name" value="IRF-2BP1_2-like_Znf"/>
</dbReference>
<evidence type="ECO:0000313" key="9">
    <source>
        <dbReference type="Proteomes" id="UP000321570"/>
    </source>
</evidence>
<keyword evidence="3" id="KW-0539">Nucleus</keyword>
<dbReference type="InterPro" id="IPR057414">
    <property type="entry name" value="Zf-C3HC4_IRF-2BP1_2"/>
</dbReference>
<dbReference type="InterPro" id="IPR044882">
    <property type="entry name" value="I2BP1/2_C3HC4-RING_sf"/>
</dbReference>
<dbReference type="PANTHER" id="PTHR10816">
    <property type="entry name" value="MYELIN TRANSCRIPTION FACTOR 1-RELATED"/>
    <property type="match status" value="1"/>
</dbReference>
<evidence type="ECO:0000313" key="10">
    <source>
        <dbReference type="WBParaSite" id="HDID_0000011401-mRNA-1"/>
    </source>
</evidence>
<accession>A0A0R3S7R7</accession>
<reference evidence="7 9" key="3">
    <citation type="submission" date="2019-07" db="EMBL/GenBank/DDBJ databases">
        <authorList>
            <person name="Jastrzebski P J."/>
            <person name="Paukszto L."/>
            <person name="Jastrzebski P J."/>
        </authorList>
    </citation>
    <scope>NUCLEOTIDE SEQUENCE [LARGE SCALE GENOMIC DNA]</scope>
    <source>
        <strain evidence="7 9">WMS-il1</strain>
    </source>
</reference>
<comment type="similarity">
    <text evidence="2">Belongs to the IRF2BP family.</text>
</comment>
<dbReference type="PANTHER" id="PTHR10816:SF19">
    <property type="entry name" value="PROTEIN INTERACTING WITH TTK69 AND SIN3A, ISOFORM D"/>
    <property type="match status" value="1"/>
</dbReference>
<name>A0A0R3S7R7_HYMDI</name>
<evidence type="ECO:0000313" key="6">
    <source>
        <dbReference type="EMBL" id="VDL11733.1"/>
    </source>
</evidence>
<dbReference type="Proteomes" id="UP000321570">
    <property type="component" value="Unassembled WGS sequence"/>
</dbReference>
<reference evidence="10" key="1">
    <citation type="submission" date="2017-02" db="UniProtKB">
        <authorList>
            <consortium name="WormBaseParasite"/>
        </authorList>
    </citation>
    <scope>IDENTIFICATION</scope>
</reference>
<dbReference type="AlphaFoldDB" id="A0A0R3S7R7"/>
<dbReference type="SUPFAM" id="SSF57850">
    <property type="entry name" value="RING/U-box"/>
    <property type="match status" value="1"/>
</dbReference>
<dbReference type="GO" id="GO:0003714">
    <property type="term" value="F:transcription corepressor activity"/>
    <property type="evidence" value="ECO:0007669"/>
    <property type="project" value="TreeGrafter"/>
</dbReference>
<dbReference type="Gene3D" id="1.10.10.1580">
    <property type="entry name" value="Interferon regulatory factor 2-binding protein"/>
    <property type="match status" value="1"/>
</dbReference>
<protein>
    <submittedName>
        <fullName evidence="10">IRF-2BP1_2 domain-containing protein</fullName>
    </submittedName>
</protein>
<organism evidence="10">
    <name type="scientific">Hymenolepis diminuta</name>
    <name type="common">Rat tapeworm</name>
    <dbReference type="NCBI Taxonomy" id="6216"/>
    <lineage>
        <taxon>Eukaryota</taxon>
        <taxon>Metazoa</taxon>
        <taxon>Spiralia</taxon>
        <taxon>Lophotrochozoa</taxon>
        <taxon>Platyhelminthes</taxon>
        <taxon>Cestoda</taxon>
        <taxon>Eucestoda</taxon>
        <taxon>Cyclophyllidea</taxon>
        <taxon>Hymenolepididae</taxon>
        <taxon>Hymenolepis</taxon>
    </lineage>
</organism>
<evidence type="ECO:0000256" key="3">
    <source>
        <dbReference type="ARBA" id="ARBA00023242"/>
    </source>
</evidence>
<dbReference type="OrthoDB" id="45007at2759"/>
<dbReference type="Proteomes" id="UP000274504">
    <property type="component" value="Unassembled WGS sequence"/>
</dbReference>
<evidence type="ECO:0000313" key="8">
    <source>
        <dbReference type="Proteomes" id="UP000274504"/>
    </source>
</evidence>
<evidence type="ECO:0000256" key="1">
    <source>
        <dbReference type="ARBA" id="ARBA00004123"/>
    </source>
</evidence>
<sequence length="354" mass="40708">MTSARHPISNNLPKSENYIRIHCFLCELPRSPWALVFDFSVPVCRGCVNYEGADKIEQVIQWVGAQKRALLQYEEKPKPLKTHFLYPQNHPTFMTLYMEALRLLQYQNSNIQHRQLSQQNHHQEIRFPAPIRSICHSSPKFALCVGLSYDSSCSIRDRLFFEYPSGSGKLVRGLSKLLEQMDIIESDLEVEIRRGYWCIFEEALLLLQDERLQAQCLMCGAALEGSHFIQCPVRPKHRFCFSCVRSILMRDEKITNSEEEDKKPIEERRRFHCPSGEMCALTENPGIPWSFVESEIAVILRGSNNPSHNGDALVRKRSASGVLNLIQHQEIGRRHSVDGKIRRTESPNNPSTTA</sequence>
<proteinExistence type="inferred from homology"/>
<evidence type="ECO:0000256" key="2">
    <source>
        <dbReference type="ARBA" id="ARBA00010802"/>
    </source>
</evidence>
<dbReference type="Pfam" id="PF11261">
    <property type="entry name" value="IRF-2BP1_2"/>
    <property type="match status" value="1"/>
</dbReference>
<evidence type="ECO:0000259" key="5">
    <source>
        <dbReference type="Pfam" id="PF25454"/>
    </source>
</evidence>
<keyword evidence="9" id="KW-1185">Reference proteome</keyword>
<dbReference type="STRING" id="6216.A0A0R3S7R7"/>
<dbReference type="GO" id="GO:0005634">
    <property type="term" value="C:nucleus"/>
    <property type="evidence" value="ECO:0007669"/>
    <property type="project" value="UniProtKB-SubCell"/>
</dbReference>
<dbReference type="EMBL" id="CABIJS010000111">
    <property type="protein sequence ID" value="VUZ43659.1"/>
    <property type="molecule type" value="Genomic_DNA"/>
</dbReference>
<feature type="domain" description="Interferon regulatory factor 2-binding protein 1/2-like zinc finger" evidence="4">
    <location>
        <begin position="20"/>
        <end position="68"/>
    </location>
</feature>
<comment type="subcellular location">
    <subcellularLocation>
        <location evidence="1">Nucleus</location>
    </subcellularLocation>
</comment>
<gene>
    <name evidence="6" type="ORF">HDID_LOCUS115</name>
    <name evidence="7" type="ORF">WMSIL1_LOCUS3570</name>
</gene>
<feature type="domain" description="Interferon regulatory factor 2-binding protein 1/2-like C3HC4 zinc finger" evidence="5">
    <location>
        <begin position="215"/>
        <end position="300"/>
    </location>
</feature>